<comment type="similarity">
    <text evidence="5">Belongs to the cyclin family.</text>
</comment>
<dbReference type="Pfam" id="PF02984">
    <property type="entry name" value="Cyclin_C"/>
    <property type="match status" value="1"/>
</dbReference>
<dbReference type="InterPro" id="IPR039361">
    <property type="entry name" value="Cyclin"/>
</dbReference>
<reference evidence="9" key="1">
    <citation type="submission" date="2023-11" db="UniProtKB">
        <authorList>
            <consortium name="WormBaseParasite"/>
        </authorList>
    </citation>
    <scope>IDENTIFICATION</scope>
</reference>
<feature type="compositionally biased region" description="Polar residues" evidence="6">
    <location>
        <begin position="85"/>
        <end position="98"/>
    </location>
</feature>
<keyword evidence="3 5" id="KW-0195">Cyclin</keyword>
<dbReference type="CDD" id="cd20542">
    <property type="entry name" value="CYCLIN_CNTD2"/>
    <property type="match status" value="1"/>
</dbReference>
<dbReference type="Gene3D" id="1.10.472.10">
    <property type="entry name" value="Cyclin-like"/>
    <property type="match status" value="2"/>
</dbReference>
<evidence type="ECO:0000313" key="8">
    <source>
        <dbReference type="Proteomes" id="UP000050791"/>
    </source>
</evidence>
<evidence type="ECO:0000259" key="7">
    <source>
        <dbReference type="SMART" id="SM00385"/>
    </source>
</evidence>
<evidence type="ECO:0000256" key="1">
    <source>
        <dbReference type="ARBA" id="ARBA00022618"/>
    </source>
</evidence>
<feature type="region of interest" description="Disordered" evidence="6">
    <location>
        <begin position="81"/>
        <end position="145"/>
    </location>
</feature>
<dbReference type="AlphaFoldDB" id="A0AA85B1S4"/>
<keyword evidence="2" id="KW-0498">Mitosis</keyword>
<evidence type="ECO:0000256" key="6">
    <source>
        <dbReference type="SAM" id="MobiDB-lite"/>
    </source>
</evidence>
<dbReference type="FunFam" id="1.10.472.10:FF:000001">
    <property type="entry name" value="G2/mitotic-specific cyclin"/>
    <property type="match status" value="1"/>
</dbReference>
<evidence type="ECO:0000256" key="3">
    <source>
        <dbReference type="ARBA" id="ARBA00023127"/>
    </source>
</evidence>
<dbReference type="Pfam" id="PF00134">
    <property type="entry name" value="Cyclin_N"/>
    <property type="match status" value="1"/>
</dbReference>
<feature type="compositionally biased region" description="Low complexity" evidence="6">
    <location>
        <begin position="50"/>
        <end position="64"/>
    </location>
</feature>
<keyword evidence="4" id="KW-0131">Cell cycle</keyword>
<proteinExistence type="inferred from homology"/>
<sequence>MSICLKHIKFCEIHCFKHRSPTIVTHKFTFKKTLHKSSCGLKYIDKRTPSSSSSSSSSSLSSSSTGGCRFVRSFGEFPKKKHDGLSSTDTETMSSNRKGNGRLTLLTGSKNRRISGRHHSVQYNKENEQSTKNDQNCLDPNKVGKENLNVGLRRNTVCSTTGAFKSIRTRGLMELRKSNKNNNVEQTKKLKSEKSKSIDDSVVGLIHFRKLTLDDNNLHKITDWNQIQIKSEECVFQCQSYDQIIDDQFTGISTSQESDLYICKKDKRLIKWSVLESTKMMTALFFDELPIIFEKEINNGITGNEILSECYCDNNNNRSNEKVKPYYSHRSVISLPRSAADEQHLGEFHLNHERIFRYLFIQDLKAASYYQANFLERHGLTETVRATLCDWMIRVQQYLKLRTESLHLAVSLVDQYTWRQITLYPSEYQLLGVTAIFIAVKFVERFPPATKILCYLTEDSYNSKQVLDFEFKMLEALDFDINIPLPHHFLDRAFAACNDLTLTGKAKIELVCRYLFELNLTELSTAGTLASVKCAAGVYLARELIRLEYENGKSETDDIRIENNGSLGLSVTFETWPKALGLSMGHEDVTNLLPMVLTYVQNIVRTLPISNINNRNYEAAFHKFSNRSYGRIAQSSLLLDADYDFIVQDIRRKMASNSKRTNIDCPEEGRNVQQTTLRMNM</sequence>
<dbReference type="InterPro" id="IPR006671">
    <property type="entry name" value="Cyclin_N"/>
</dbReference>
<dbReference type="Proteomes" id="UP000050791">
    <property type="component" value="Unassembled WGS sequence"/>
</dbReference>
<protein>
    <recommendedName>
        <fullName evidence="7">Cyclin-like domain-containing protein</fullName>
    </recommendedName>
</protein>
<dbReference type="WBParaSite" id="SMTH1_26220.3">
    <property type="protein sequence ID" value="SMTH1_26220.3"/>
    <property type="gene ID" value="SMTH1_26220"/>
</dbReference>
<organism evidence="8 9">
    <name type="scientific">Schistosoma mattheei</name>
    <dbReference type="NCBI Taxonomy" id="31246"/>
    <lineage>
        <taxon>Eukaryota</taxon>
        <taxon>Metazoa</taxon>
        <taxon>Spiralia</taxon>
        <taxon>Lophotrochozoa</taxon>
        <taxon>Platyhelminthes</taxon>
        <taxon>Trematoda</taxon>
        <taxon>Digenea</taxon>
        <taxon>Strigeidida</taxon>
        <taxon>Schistosomatoidea</taxon>
        <taxon>Schistosomatidae</taxon>
        <taxon>Schistosoma</taxon>
    </lineage>
</organism>
<dbReference type="InterPro" id="IPR036915">
    <property type="entry name" value="Cyclin-like_sf"/>
</dbReference>
<dbReference type="GO" id="GO:0051301">
    <property type="term" value="P:cell division"/>
    <property type="evidence" value="ECO:0007669"/>
    <property type="project" value="UniProtKB-KW"/>
</dbReference>
<accession>A0AA85B1S4</accession>
<feature type="compositionally biased region" description="Basic residues" evidence="6">
    <location>
        <begin position="110"/>
        <end position="120"/>
    </location>
</feature>
<dbReference type="InterPro" id="IPR004367">
    <property type="entry name" value="Cyclin_C-dom"/>
</dbReference>
<evidence type="ECO:0000313" key="9">
    <source>
        <dbReference type="WBParaSite" id="SMTH1_26220.3"/>
    </source>
</evidence>
<evidence type="ECO:0000256" key="2">
    <source>
        <dbReference type="ARBA" id="ARBA00022776"/>
    </source>
</evidence>
<feature type="region of interest" description="Disordered" evidence="6">
    <location>
        <begin position="46"/>
        <end position="66"/>
    </location>
</feature>
<evidence type="ECO:0000256" key="5">
    <source>
        <dbReference type="RuleBase" id="RU000383"/>
    </source>
</evidence>
<dbReference type="SUPFAM" id="SSF47954">
    <property type="entry name" value="Cyclin-like"/>
    <property type="match status" value="2"/>
</dbReference>
<dbReference type="PANTHER" id="PTHR10177">
    <property type="entry name" value="CYCLINS"/>
    <property type="match status" value="1"/>
</dbReference>
<name>A0AA85B1S4_9TREM</name>
<feature type="domain" description="Cyclin-like" evidence="7">
    <location>
        <begin position="390"/>
        <end position="475"/>
    </location>
</feature>
<keyword evidence="1" id="KW-0132">Cell division</keyword>
<evidence type="ECO:0000256" key="4">
    <source>
        <dbReference type="ARBA" id="ARBA00023306"/>
    </source>
</evidence>
<dbReference type="InterPro" id="IPR013763">
    <property type="entry name" value="Cyclin-like_dom"/>
</dbReference>
<dbReference type="SMART" id="SM00385">
    <property type="entry name" value="CYCLIN"/>
    <property type="match status" value="1"/>
</dbReference>